<evidence type="ECO:0000313" key="1">
    <source>
        <dbReference type="EMBL" id="MBC3863746.1"/>
    </source>
</evidence>
<reference evidence="1" key="1">
    <citation type="submission" date="2020-08" db="EMBL/GenBank/DDBJ databases">
        <title>Novel species isolated from subtropical streams in China.</title>
        <authorList>
            <person name="Lu H."/>
        </authorList>
    </citation>
    <scope>NUCLEOTIDE SEQUENCE</scope>
    <source>
        <strain evidence="1">KACC 12607</strain>
    </source>
</reference>
<evidence type="ECO:0000313" key="2">
    <source>
        <dbReference type="Proteomes" id="UP000634011"/>
    </source>
</evidence>
<protein>
    <submittedName>
        <fullName evidence="1">IS66 family insertion sequence element accessory protein TnpB</fullName>
    </submittedName>
</protein>
<comment type="caution">
    <text evidence="1">The sequence shown here is derived from an EMBL/GenBank/DDBJ whole genome shotgun (WGS) entry which is preliminary data.</text>
</comment>
<dbReference type="NCBIfam" id="NF047593">
    <property type="entry name" value="IS66_ISAeme5_TnpA"/>
    <property type="match status" value="1"/>
</dbReference>
<name>A0A923HGR2_9BURK</name>
<dbReference type="Proteomes" id="UP000634011">
    <property type="component" value="Unassembled WGS sequence"/>
</dbReference>
<gene>
    <name evidence="1" type="ORF">H8K32_16690</name>
</gene>
<dbReference type="EMBL" id="JACOFV010000017">
    <property type="protein sequence ID" value="MBC3863746.1"/>
    <property type="molecule type" value="Genomic_DNA"/>
</dbReference>
<sequence length="107" mass="11788">MSRIKSTLSRAQWLQHVTAWQGSGLSQAAYCREYQLNHSTFHGWISRGQVPALACAPLTTLPIVVQPSPPAASNLPSIVLRHDSGWQLSLPADMQTTWLGQLLNQLV</sequence>
<accession>A0A923HGR2</accession>
<dbReference type="AlphaFoldDB" id="A0A923HGR2"/>
<dbReference type="RefSeq" id="WP_186913693.1">
    <property type="nucleotide sequence ID" value="NZ_JACOFV010000017.1"/>
</dbReference>
<organism evidence="1 2">
    <name type="scientific">Undibacterium jejuense</name>
    <dbReference type="NCBI Taxonomy" id="1344949"/>
    <lineage>
        <taxon>Bacteria</taxon>
        <taxon>Pseudomonadati</taxon>
        <taxon>Pseudomonadota</taxon>
        <taxon>Betaproteobacteria</taxon>
        <taxon>Burkholderiales</taxon>
        <taxon>Oxalobacteraceae</taxon>
        <taxon>Undibacterium</taxon>
    </lineage>
</organism>
<proteinExistence type="predicted"/>
<keyword evidence="2" id="KW-1185">Reference proteome</keyword>